<dbReference type="GO" id="GO:0000160">
    <property type="term" value="P:phosphorelay signal transduction system"/>
    <property type="evidence" value="ECO:0007669"/>
    <property type="project" value="InterPro"/>
</dbReference>
<dbReference type="Gene3D" id="3.40.50.2300">
    <property type="match status" value="1"/>
</dbReference>
<evidence type="ECO:0000256" key="3">
    <source>
        <dbReference type="PROSITE-ProRule" id="PRU00169"/>
    </source>
</evidence>
<dbReference type="PRINTS" id="PR00038">
    <property type="entry name" value="HTHLUXR"/>
</dbReference>
<dbReference type="InterPro" id="IPR000792">
    <property type="entry name" value="Tscrpt_reg_LuxR_C"/>
</dbReference>
<keyword evidence="1 3" id="KW-0597">Phosphoprotein</keyword>
<dbReference type="InterPro" id="IPR058245">
    <property type="entry name" value="NreC/VraR/RcsB-like_REC"/>
</dbReference>
<dbReference type="InterPro" id="IPR016032">
    <property type="entry name" value="Sig_transdc_resp-reg_C-effctor"/>
</dbReference>
<dbReference type="Pfam" id="PF00196">
    <property type="entry name" value="GerE"/>
    <property type="match status" value="1"/>
</dbReference>
<feature type="modified residue" description="4-aspartylphosphate" evidence="3">
    <location>
        <position position="63"/>
    </location>
</feature>
<dbReference type="PROSITE" id="PS50043">
    <property type="entry name" value="HTH_LUXR_2"/>
    <property type="match status" value="1"/>
</dbReference>
<evidence type="ECO:0000259" key="4">
    <source>
        <dbReference type="PROSITE" id="PS50043"/>
    </source>
</evidence>
<dbReference type="SUPFAM" id="SSF46894">
    <property type="entry name" value="C-terminal effector domain of the bipartite response regulators"/>
    <property type="match status" value="1"/>
</dbReference>
<sequence>MEADNVSPERVTVVLVDDHTIVRQGVRAFLETQGDIAVIAEAASGEEAVRVCAEHAPDVVLMDLLMPGMDGVEATRGVKQASPRTQVIILTSYHEDEHILPAVRAGALSYLLKDVGADALVDAVRKAARGEVVLHPRVAAQVMKALHADAGRTGPGPLADLSERETEVLRLLAEGITNAAIAERLVISEKTVKSHVSNILGKLHLADRTQAAVYAWREGVVGRDSSSAPPPRR</sequence>
<dbReference type="PANTHER" id="PTHR43214:SF37">
    <property type="entry name" value="TRANSCRIPTIONAL REGULATORY PROTEIN YDFI"/>
    <property type="match status" value="1"/>
</dbReference>
<feature type="domain" description="HTH luxR-type" evidence="4">
    <location>
        <begin position="154"/>
        <end position="219"/>
    </location>
</feature>
<dbReference type="GO" id="GO:0006355">
    <property type="term" value="P:regulation of DNA-templated transcription"/>
    <property type="evidence" value="ECO:0007669"/>
    <property type="project" value="InterPro"/>
</dbReference>
<dbReference type="PANTHER" id="PTHR43214">
    <property type="entry name" value="TWO-COMPONENT RESPONSE REGULATOR"/>
    <property type="match status" value="1"/>
</dbReference>
<evidence type="ECO:0000256" key="2">
    <source>
        <dbReference type="ARBA" id="ARBA00023125"/>
    </source>
</evidence>
<dbReference type="InterPro" id="IPR039420">
    <property type="entry name" value="WalR-like"/>
</dbReference>
<reference evidence="6" key="1">
    <citation type="submission" date="2020-02" db="EMBL/GenBank/DDBJ databases">
        <authorList>
            <person name="Meier V. D."/>
        </authorList>
    </citation>
    <scope>NUCLEOTIDE SEQUENCE</scope>
    <source>
        <strain evidence="6">AVDCRST_MAG63</strain>
    </source>
</reference>
<evidence type="ECO:0000313" key="6">
    <source>
        <dbReference type="EMBL" id="CAA9242651.1"/>
    </source>
</evidence>
<keyword evidence="2" id="KW-0238">DNA-binding</keyword>
<dbReference type="InterPro" id="IPR011006">
    <property type="entry name" value="CheY-like_superfamily"/>
</dbReference>
<dbReference type="SUPFAM" id="SSF52172">
    <property type="entry name" value="CheY-like"/>
    <property type="match status" value="1"/>
</dbReference>
<dbReference type="SMART" id="SM00448">
    <property type="entry name" value="REC"/>
    <property type="match status" value="1"/>
</dbReference>
<name>A0A6J4I7K6_9BACT</name>
<organism evidence="6">
    <name type="scientific">uncultured Armatimonadetes bacterium</name>
    <dbReference type="NCBI Taxonomy" id="157466"/>
    <lineage>
        <taxon>Bacteria</taxon>
        <taxon>Bacillati</taxon>
        <taxon>Armatimonadota</taxon>
        <taxon>environmental samples</taxon>
    </lineage>
</organism>
<evidence type="ECO:0000259" key="5">
    <source>
        <dbReference type="PROSITE" id="PS50110"/>
    </source>
</evidence>
<dbReference type="PROSITE" id="PS50110">
    <property type="entry name" value="RESPONSE_REGULATORY"/>
    <property type="match status" value="1"/>
</dbReference>
<dbReference type="EMBL" id="CADCTO010000197">
    <property type="protein sequence ID" value="CAA9242651.1"/>
    <property type="molecule type" value="Genomic_DNA"/>
</dbReference>
<accession>A0A6J4I7K6</accession>
<dbReference type="PROSITE" id="PS00622">
    <property type="entry name" value="HTH_LUXR_1"/>
    <property type="match status" value="1"/>
</dbReference>
<proteinExistence type="predicted"/>
<dbReference type="SMART" id="SM00421">
    <property type="entry name" value="HTH_LUXR"/>
    <property type="match status" value="1"/>
</dbReference>
<protein>
    <submittedName>
        <fullName evidence="6">Two-component transcriptional response regulator, LuxR family</fullName>
    </submittedName>
</protein>
<feature type="domain" description="Response regulatory" evidence="5">
    <location>
        <begin position="12"/>
        <end position="128"/>
    </location>
</feature>
<gene>
    <name evidence="6" type="ORF">AVDCRST_MAG63-2512</name>
</gene>
<dbReference type="InterPro" id="IPR001789">
    <property type="entry name" value="Sig_transdc_resp-reg_receiver"/>
</dbReference>
<dbReference type="CDD" id="cd06170">
    <property type="entry name" value="LuxR_C_like"/>
    <property type="match status" value="1"/>
</dbReference>
<dbReference type="Pfam" id="PF00072">
    <property type="entry name" value="Response_reg"/>
    <property type="match status" value="1"/>
</dbReference>
<dbReference type="CDD" id="cd17535">
    <property type="entry name" value="REC_NarL-like"/>
    <property type="match status" value="1"/>
</dbReference>
<dbReference type="AlphaFoldDB" id="A0A6J4I7K6"/>
<dbReference type="GO" id="GO:0003677">
    <property type="term" value="F:DNA binding"/>
    <property type="evidence" value="ECO:0007669"/>
    <property type="project" value="UniProtKB-KW"/>
</dbReference>
<evidence type="ECO:0000256" key="1">
    <source>
        <dbReference type="ARBA" id="ARBA00022553"/>
    </source>
</evidence>